<protein>
    <submittedName>
        <fullName evidence="11">ATP-binding cassette subfamily C protein CydC</fullName>
    </submittedName>
</protein>
<dbReference type="InterPro" id="IPR014223">
    <property type="entry name" value="ABC_CydC/D"/>
</dbReference>
<dbReference type="PROSITE" id="PS50929">
    <property type="entry name" value="ABC_TM1F"/>
    <property type="match status" value="1"/>
</dbReference>
<dbReference type="PROSITE" id="PS00211">
    <property type="entry name" value="ABC_TRANSPORTER_1"/>
    <property type="match status" value="1"/>
</dbReference>
<dbReference type="SMART" id="SM00382">
    <property type="entry name" value="AAA"/>
    <property type="match status" value="1"/>
</dbReference>
<keyword evidence="5 7" id="KW-1133">Transmembrane helix</keyword>
<dbReference type="Gene3D" id="1.20.1560.10">
    <property type="entry name" value="ABC transporter type 1, transmembrane domain"/>
    <property type="match status" value="1"/>
</dbReference>
<dbReference type="InterPro" id="IPR003439">
    <property type="entry name" value="ABC_transporter-like_ATP-bd"/>
</dbReference>
<comment type="subcellular location">
    <subcellularLocation>
        <location evidence="1">Cell membrane</location>
        <topology evidence="1">Multi-pass membrane protein</topology>
    </subcellularLocation>
</comment>
<dbReference type="AlphaFoldDB" id="A0A099CYC4"/>
<reference evidence="10 12" key="1">
    <citation type="submission" date="2014-09" db="EMBL/GenBank/DDBJ databases">
        <title>Xanthomonadaceae 3.5X direct submission.</title>
        <authorList>
            <person name="Fang T."/>
            <person name="Wang H."/>
        </authorList>
    </citation>
    <scope>NUCLEOTIDE SEQUENCE [LARGE SCALE GENOMIC DNA]</scope>
    <source>
        <strain evidence="10 12">3.5X</strain>
    </source>
</reference>
<evidence type="ECO:0000313" key="13">
    <source>
        <dbReference type="Proteomes" id="UP000560000"/>
    </source>
</evidence>
<dbReference type="EMBL" id="JACHET010000001">
    <property type="protein sequence ID" value="MBB6184010.1"/>
    <property type="molecule type" value="Genomic_DNA"/>
</dbReference>
<dbReference type="OrthoDB" id="9802264at2"/>
<evidence type="ECO:0000256" key="7">
    <source>
        <dbReference type="SAM" id="Phobius"/>
    </source>
</evidence>
<keyword evidence="3" id="KW-0547">Nucleotide-binding</keyword>
<dbReference type="NCBIfam" id="TIGR02868">
    <property type="entry name" value="CydC"/>
    <property type="match status" value="1"/>
</dbReference>
<dbReference type="GO" id="GO:0005886">
    <property type="term" value="C:plasma membrane"/>
    <property type="evidence" value="ECO:0007669"/>
    <property type="project" value="UniProtKB-SubCell"/>
</dbReference>
<dbReference type="RefSeq" id="WP_043099909.1">
    <property type="nucleotide sequence ID" value="NZ_JACHET010000001.1"/>
</dbReference>
<evidence type="ECO:0000256" key="4">
    <source>
        <dbReference type="ARBA" id="ARBA00022840"/>
    </source>
</evidence>
<feature type="domain" description="ABC transporter" evidence="8">
    <location>
        <begin position="345"/>
        <end position="579"/>
    </location>
</feature>
<gene>
    <name evidence="11" type="ORF">HNQ86_001355</name>
    <name evidence="10" type="ORF">LF63_0104390</name>
</gene>
<dbReference type="InterPro" id="IPR036640">
    <property type="entry name" value="ABC1_TM_sf"/>
</dbReference>
<dbReference type="GO" id="GO:0016887">
    <property type="term" value="F:ATP hydrolysis activity"/>
    <property type="evidence" value="ECO:0007669"/>
    <property type="project" value="InterPro"/>
</dbReference>
<evidence type="ECO:0000313" key="10">
    <source>
        <dbReference type="EMBL" id="KGI78676.1"/>
    </source>
</evidence>
<dbReference type="GO" id="GO:0005524">
    <property type="term" value="F:ATP binding"/>
    <property type="evidence" value="ECO:0007669"/>
    <property type="project" value="UniProtKB-KW"/>
</dbReference>
<dbReference type="GO" id="GO:0045454">
    <property type="term" value="P:cell redox homeostasis"/>
    <property type="evidence" value="ECO:0007669"/>
    <property type="project" value="InterPro"/>
</dbReference>
<evidence type="ECO:0000256" key="2">
    <source>
        <dbReference type="ARBA" id="ARBA00022692"/>
    </source>
</evidence>
<evidence type="ECO:0000313" key="12">
    <source>
        <dbReference type="Proteomes" id="UP000029708"/>
    </source>
</evidence>
<evidence type="ECO:0000256" key="3">
    <source>
        <dbReference type="ARBA" id="ARBA00022741"/>
    </source>
</evidence>
<dbReference type="Pfam" id="PF00005">
    <property type="entry name" value="ABC_tran"/>
    <property type="match status" value="1"/>
</dbReference>
<dbReference type="GO" id="GO:0015421">
    <property type="term" value="F:ABC-type oligopeptide transporter activity"/>
    <property type="evidence" value="ECO:0007669"/>
    <property type="project" value="TreeGrafter"/>
</dbReference>
<feature type="transmembrane region" description="Helical" evidence="7">
    <location>
        <begin position="47"/>
        <end position="65"/>
    </location>
</feature>
<reference evidence="11 13" key="2">
    <citation type="submission" date="2020-08" db="EMBL/GenBank/DDBJ databases">
        <title>Genomic Encyclopedia of Type Strains, Phase IV (KMG-IV): sequencing the most valuable type-strain genomes for metagenomic binning, comparative biology and taxonomic classification.</title>
        <authorList>
            <person name="Goeker M."/>
        </authorList>
    </citation>
    <scope>NUCLEOTIDE SEQUENCE [LARGE SCALE GENOMIC DNA]</scope>
    <source>
        <strain evidence="11 13">DSM 107085</strain>
    </source>
</reference>
<evidence type="ECO:0000256" key="6">
    <source>
        <dbReference type="ARBA" id="ARBA00023136"/>
    </source>
</evidence>
<feature type="transmembrane region" description="Helical" evidence="7">
    <location>
        <begin position="284"/>
        <end position="302"/>
    </location>
</feature>
<dbReference type="STRING" id="1543381.LF63_0104390"/>
<evidence type="ECO:0000256" key="5">
    <source>
        <dbReference type="ARBA" id="ARBA00022989"/>
    </source>
</evidence>
<organism evidence="10 12">
    <name type="scientific">Oleiagrimonas soli</name>
    <dbReference type="NCBI Taxonomy" id="1543381"/>
    <lineage>
        <taxon>Bacteria</taxon>
        <taxon>Pseudomonadati</taxon>
        <taxon>Pseudomonadota</taxon>
        <taxon>Gammaproteobacteria</taxon>
        <taxon>Lysobacterales</taxon>
        <taxon>Rhodanobacteraceae</taxon>
        <taxon>Oleiagrimonas</taxon>
    </lineage>
</organism>
<feature type="transmembrane region" description="Helical" evidence="7">
    <location>
        <begin position="21"/>
        <end position="41"/>
    </location>
</feature>
<dbReference type="SUPFAM" id="SSF52540">
    <property type="entry name" value="P-loop containing nucleoside triphosphate hydrolases"/>
    <property type="match status" value="1"/>
</dbReference>
<evidence type="ECO:0000259" key="8">
    <source>
        <dbReference type="PROSITE" id="PS50893"/>
    </source>
</evidence>
<dbReference type="InterPro" id="IPR027417">
    <property type="entry name" value="P-loop_NTPase"/>
</dbReference>
<feature type="domain" description="ABC transmembrane type-1" evidence="9">
    <location>
        <begin position="24"/>
        <end position="310"/>
    </location>
</feature>
<sequence>MSAPATGPLRRFWRVLGRQRRWMLLGVLVSLISTLAGIALMAIAGHFIASMALAGATGAVLNYYTPAALIRAMALLRTGGRYVERLVNHEATLRVLSRLRLWLFDRLLPLAPARTGFLGHADLFSRLRADVDRLEHAYLGIGIPIVVALLALPLVLAVQAAYAWPVALLTLIAATAAAVLLPRWLIVRSRAPAEAMVRDEAALRAAVGDLVRGAAELRLYGADAARETRIHVLTDEQQARLAHLDALQERGQSLIPLLAQTVAAGTLLLGAAAARAHTLAGPDVVMLVLLGLAAFEVLAVLPEAFTRWGATRAAAARVFELVDAEPAVEDPAAPAEPPAKPDIAFRGVRLRYAEDAPWALDGVDLALPFGSRVAVTGASGAGKSSLAAALLRFQPFESGRIVWGGRSITEYAADDVRAAIAVVEQRTHLFDATLIENLRVARPDATRAQIEAAVHAAQLSDVVAALPDGYDTWLGEGGAHLSGGEARRVAIARALLADRPILLLDEPTEGLDAATAQSLMGALATLAEGRTVLLITHRLEGLSHLVDRRVRMERGRIVAEEAMAASSAVLRSGRSSTLH</sequence>
<dbReference type="Proteomes" id="UP000560000">
    <property type="component" value="Unassembled WGS sequence"/>
</dbReference>
<evidence type="ECO:0000256" key="1">
    <source>
        <dbReference type="ARBA" id="ARBA00004651"/>
    </source>
</evidence>
<dbReference type="EMBL" id="JROI01000008">
    <property type="protein sequence ID" value="KGI78676.1"/>
    <property type="molecule type" value="Genomic_DNA"/>
</dbReference>
<dbReference type="PANTHER" id="PTHR43394">
    <property type="entry name" value="ATP-DEPENDENT PERMEASE MDL1, MITOCHONDRIAL"/>
    <property type="match status" value="1"/>
</dbReference>
<dbReference type="Proteomes" id="UP000029708">
    <property type="component" value="Unassembled WGS sequence"/>
</dbReference>
<dbReference type="Gene3D" id="3.40.50.300">
    <property type="entry name" value="P-loop containing nucleotide triphosphate hydrolases"/>
    <property type="match status" value="1"/>
</dbReference>
<keyword evidence="2 7" id="KW-0812">Transmembrane</keyword>
<dbReference type="InterPro" id="IPR011527">
    <property type="entry name" value="ABC1_TM_dom"/>
</dbReference>
<dbReference type="InterPro" id="IPR003593">
    <property type="entry name" value="AAA+_ATPase"/>
</dbReference>
<accession>A0A099CYC4</accession>
<dbReference type="InterPro" id="IPR017871">
    <property type="entry name" value="ABC_transporter-like_CS"/>
</dbReference>
<feature type="transmembrane region" description="Helical" evidence="7">
    <location>
        <begin position="136"/>
        <end position="156"/>
    </location>
</feature>
<dbReference type="PROSITE" id="PS50893">
    <property type="entry name" value="ABC_TRANSPORTER_2"/>
    <property type="match status" value="1"/>
</dbReference>
<comment type="caution">
    <text evidence="10">The sequence shown here is derived from an EMBL/GenBank/DDBJ whole genome shotgun (WGS) entry which is preliminary data.</text>
</comment>
<keyword evidence="6 7" id="KW-0472">Membrane</keyword>
<keyword evidence="12" id="KW-1185">Reference proteome</keyword>
<dbReference type="HOGENOM" id="CLU_000604_84_9_6"/>
<evidence type="ECO:0000313" key="11">
    <source>
        <dbReference type="EMBL" id="MBB6184010.1"/>
    </source>
</evidence>
<dbReference type="SUPFAM" id="SSF90123">
    <property type="entry name" value="ABC transporter transmembrane region"/>
    <property type="match status" value="1"/>
</dbReference>
<dbReference type="GO" id="GO:0034775">
    <property type="term" value="P:glutathione transmembrane transport"/>
    <property type="evidence" value="ECO:0007669"/>
    <property type="project" value="InterPro"/>
</dbReference>
<evidence type="ECO:0000259" key="9">
    <source>
        <dbReference type="PROSITE" id="PS50929"/>
    </source>
</evidence>
<dbReference type="InterPro" id="IPR039421">
    <property type="entry name" value="Type_1_exporter"/>
</dbReference>
<keyword evidence="4 11" id="KW-0067">ATP-binding</keyword>
<dbReference type="PANTHER" id="PTHR43394:SF1">
    <property type="entry name" value="ATP-BINDING CASSETTE SUB-FAMILY B MEMBER 10, MITOCHONDRIAL"/>
    <property type="match status" value="1"/>
</dbReference>
<name>A0A099CYC4_9GAMM</name>
<feature type="transmembrane region" description="Helical" evidence="7">
    <location>
        <begin position="162"/>
        <end position="181"/>
    </location>
</feature>
<proteinExistence type="predicted"/>